<dbReference type="InterPro" id="IPR029058">
    <property type="entry name" value="AB_hydrolase_fold"/>
</dbReference>
<dbReference type="InterPro" id="IPR050309">
    <property type="entry name" value="Type-B_Carboxylest/Lipase"/>
</dbReference>
<evidence type="ECO:0000313" key="7">
    <source>
        <dbReference type="Proteomes" id="UP001296104"/>
    </source>
</evidence>
<reference evidence="6" key="1">
    <citation type="submission" date="2023-11" db="EMBL/GenBank/DDBJ databases">
        <authorList>
            <person name="Alioto T."/>
            <person name="Alioto T."/>
            <person name="Gomez Garrido J."/>
        </authorList>
    </citation>
    <scope>NUCLEOTIDE SEQUENCE</scope>
</reference>
<dbReference type="InterPro" id="IPR002018">
    <property type="entry name" value="CarbesteraseB"/>
</dbReference>
<dbReference type="EC" id="3.1.1.-" evidence="3"/>
<proteinExistence type="inferred from homology"/>
<dbReference type="EMBL" id="CAVMBE010000001">
    <property type="protein sequence ID" value="CAK3744481.1"/>
    <property type="molecule type" value="Genomic_DNA"/>
</dbReference>
<feature type="signal peptide" evidence="4">
    <location>
        <begin position="1"/>
        <end position="42"/>
    </location>
</feature>
<dbReference type="Pfam" id="PF00135">
    <property type="entry name" value="COesterase"/>
    <property type="match status" value="1"/>
</dbReference>
<dbReference type="Proteomes" id="UP001296104">
    <property type="component" value="Unassembled WGS sequence"/>
</dbReference>
<evidence type="ECO:0000313" key="6">
    <source>
        <dbReference type="EMBL" id="CAK3744481.1"/>
    </source>
</evidence>
<accession>A0AAI8W1F4</accession>
<feature type="domain" description="Carboxylesterase type B" evidence="5">
    <location>
        <begin position="62"/>
        <end position="566"/>
    </location>
</feature>
<keyword evidence="4" id="KW-0732">Signal</keyword>
<comment type="caution">
    <text evidence="6">The sequence shown here is derived from an EMBL/GenBank/DDBJ whole genome shotgun (WGS) entry which is preliminary data.</text>
</comment>
<evidence type="ECO:0000259" key="5">
    <source>
        <dbReference type="Pfam" id="PF00135"/>
    </source>
</evidence>
<name>A0AAI8W1F4_9PEZI</name>
<dbReference type="AlphaFoldDB" id="A0AAI8W1F4"/>
<organism evidence="6 7">
    <name type="scientific">Lecanosticta acicola</name>
    <dbReference type="NCBI Taxonomy" id="111012"/>
    <lineage>
        <taxon>Eukaryota</taxon>
        <taxon>Fungi</taxon>
        <taxon>Dikarya</taxon>
        <taxon>Ascomycota</taxon>
        <taxon>Pezizomycotina</taxon>
        <taxon>Dothideomycetes</taxon>
        <taxon>Dothideomycetidae</taxon>
        <taxon>Mycosphaerellales</taxon>
        <taxon>Mycosphaerellaceae</taxon>
        <taxon>Lecanosticta</taxon>
    </lineage>
</organism>
<dbReference type="PANTHER" id="PTHR11559">
    <property type="entry name" value="CARBOXYLESTERASE"/>
    <property type="match status" value="1"/>
</dbReference>
<evidence type="ECO:0000256" key="4">
    <source>
        <dbReference type="SAM" id="SignalP"/>
    </source>
</evidence>
<evidence type="ECO:0000256" key="1">
    <source>
        <dbReference type="ARBA" id="ARBA00005964"/>
    </source>
</evidence>
<protein>
    <recommendedName>
        <fullName evidence="3">Carboxylic ester hydrolase</fullName>
        <ecNumber evidence="3">3.1.1.-</ecNumber>
    </recommendedName>
</protein>
<sequence length="604" mass="65084">MDSAPLIWILRIWTSPPASFGAMMRWALTSIVCAACCALAHTSCPAPVAKDGNQVVYEGFYRDQVETFLGIRYAEDTGGPNRFKPPIPYQPSPGTNIKATETGPACPQPTGAQLLPLYLGNITTISEDCLRLNVIRPNGTHPGSNLPVLVFIHGGSFIAASKDDPVAHPGGLILESVANGHPVMHVALNYRLGVFGFAQSASLQQEGSENAGVRDQRLALEWVQHNIAGFGGNPNNVTIHGQSSGGLAMGIQTVAYGASKPAPFQQFIAQSQALEGGITGNFTRKAMNKVANATGCNTTDIDSAATVSCFRALSMEELLQAQTDTHGSGPAENVGDEWLPVVDGDFLPAAPSELIGTGRVYNVSAIAGWCNNDAVPFVSLSSQTPNGTYEWFKEYLPDFTLSNLNKLLDLYPSSEFPPSRSANGSVEVSTETLRAARILRDIVFVCQAVFLGEALQKSGNSFYLYDQNQTFVTDILASEGSPGEGPVHTSEFAYMFGNLSHYNVYDFPFYPNATDYALRDRESRSWSSFVATGNPSLENKTTLKGWKQADLTDENLGVYIIGSQNEGYSGLNGSSAARRGVEAQKLKKRCEFLNQPDVIKQQGY</sequence>
<dbReference type="Gene3D" id="3.40.50.1820">
    <property type="entry name" value="alpha/beta hydrolase"/>
    <property type="match status" value="1"/>
</dbReference>
<dbReference type="SUPFAM" id="SSF53474">
    <property type="entry name" value="alpha/beta-Hydrolases"/>
    <property type="match status" value="1"/>
</dbReference>
<comment type="similarity">
    <text evidence="1 3">Belongs to the type-B carboxylesterase/lipase family.</text>
</comment>
<keyword evidence="7" id="KW-1185">Reference proteome</keyword>
<evidence type="ECO:0000256" key="2">
    <source>
        <dbReference type="ARBA" id="ARBA00022801"/>
    </source>
</evidence>
<keyword evidence="2 3" id="KW-0378">Hydrolase</keyword>
<gene>
    <name evidence="6" type="ORF">LECACI_7A000112</name>
</gene>
<dbReference type="InterPro" id="IPR019826">
    <property type="entry name" value="Carboxylesterase_B_AS"/>
</dbReference>
<dbReference type="GO" id="GO:0016787">
    <property type="term" value="F:hydrolase activity"/>
    <property type="evidence" value="ECO:0007669"/>
    <property type="project" value="UniProtKB-KW"/>
</dbReference>
<feature type="chain" id="PRO_5042495188" description="Carboxylic ester hydrolase" evidence="4">
    <location>
        <begin position="43"/>
        <end position="604"/>
    </location>
</feature>
<dbReference type="PROSITE" id="PS00122">
    <property type="entry name" value="CARBOXYLESTERASE_B_1"/>
    <property type="match status" value="1"/>
</dbReference>
<evidence type="ECO:0000256" key="3">
    <source>
        <dbReference type="RuleBase" id="RU361235"/>
    </source>
</evidence>